<sequence length="68" mass="8035">MDNSIRERMRWERSLTFGRRLCFFEGGDMKRAQVIFFSEMKGESGHGEANNRKGRIGRNDVNWSHSVR</sequence>
<dbReference type="Proteomes" id="UP000275368">
    <property type="component" value="Chromosome"/>
</dbReference>
<keyword evidence="4" id="KW-1185">Reference proteome</keyword>
<evidence type="ECO:0000256" key="1">
    <source>
        <dbReference type="SAM" id="MobiDB-lite"/>
    </source>
</evidence>
<dbReference type="EMBL" id="AP019308">
    <property type="protein sequence ID" value="BBH25054.1"/>
    <property type="molecule type" value="Genomic_DNA"/>
</dbReference>
<feature type="region of interest" description="Disordered" evidence="1">
    <location>
        <begin position="43"/>
        <end position="68"/>
    </location>
</feature>
<protein>
    <submittedName>
        <fullName evidence="3">Uncharacterized protein</fullName>
    </submittedName>
</protein>
<evidence type="ECO:0000313" key="2">
    <source>
        <dbReference type="EMBL" id="BBH25036.1"/>
    </source>
</evidence>
<evidence type="ECO:0000313" key="3">
    <source>
        <dbReference type="EMBL" id="BBH25054.1"/>
    </source>
</evidence>
<dbReference type="AlphaFoldDB" id="A0A3G9JQF3"/>
<organism evidence="3 4">
    <name type="scientific">Paenibacillus baekrokdamisoli</name>
    <dbReference type="NCBI Taxonomy" id="1712516"/>
    <lineage>
        <taxon>Bacteria</taxon>
        <taxon>Bacillati</taxon>
        <taxon>Bacillota</taxon>
        <taxon>Bacilli</taxon>
        <taxon>Bacillales</taxon>
        <taxon>Paenibacillaceae</taxon>
        <taxon>Paenibacillus</taxon>
    </lineage>
</organism>
<evidence type="ECO:0000313" key="4">
    <source>
        <dbReference type="Proteomes" id="UP000275368"/>
    </source>
</evidence>
<dbReference type="KEGG" id="pbk:Back11_63990"/>
<reference evidence="3 4" key="1">
    <citation type="submission" date="2018-11" db="EMBL/GenBank/DDBJ databases">
        <title>Complete genome sequence of Paenibacillus baekrokdamisoli strain KCTC 33723.</title>
        <authorList>
            <person name="Kang S.W."/>
            <person name="Lee K.C."/>
            <person name="Kim K.K."/>
            <person name="Kim J.S."/>
            <person name="Kim D.S."/>
            <person name="Ko S.H."/>
            <person name="Yang S.H."/>
            <person name="Lee J.S."/>
        </authorList>
    </citation>
    <scope>NUCLEOTIDE SEQUENCE [LARGE SCALE GENOMIC DNA]</scope>
    <source>
        <strain evidence="3 4">KCTC 33723</strain>
    </source>
</reference>
<dbReference type="EMBL" id="AP019308">
    <property type="protein sequence ID" value="BBH25036.1"/>
    <property type="molecule type" value="Genomic_DNA"/>
</dbReference>
<name>A0A3G9JQF3_9BACL</name>
<accession>A0A3G9JQF3</accession>
<proteinExistence type="predicted"/>
<dbReference type="KEGG" id="pbk:Back11_63810"/>
<gene>
    <name evidence="2" type="ORF">Back11_63810</name>
    <name evidence="3" type="ORF">Back11_63990</name>
</gene>